<evidence type="ECO:0000256" key="1">
    <source>
        <dbReference type="SAM" id="Phobius"/>
    </source>
</evidence>
<evidence type="ECO:0000313" key="3">
    <source>
        <dbReference type="EMBL" id="KSU79095.1"/>
    </source>
</evidence>
<keyword evidence="1" id="KW-1133">Transmembrane helix</keyword>
<dbReference type="RefSeq" id="WP_058266700.1">
    <property type="nucleotide sequence ID" value="NZ_FMAZ01000001.1"/>
</dbReference>
<reference evidence="3 4" key="1">
    <citation type="journal article" date="2014" name="Arch. Microbiol.">
        <title>Arthrobacter enclensis sp. nov., isolated from sediment sample.</title>
        <authorList>
            <person name="Dastager S.G."/>
            <person name="Liu Q."/>
            <person name="Tang S.K."/>
            <person name="Krishnamurthi S."/>
            <person name="Lee J.C."/>
            <person name="Li W.J."/>
        </authorList>
    </citation>
    <scope>NUCLEOTIDE SEQUENCE [LARGE SCALE GENOMIC DNA]</scope>
    <source>
        <strain evidence="3 4">NIO-1008</strain>
    </source>
</reference>
<sequence length="216" mass="23487">MSAEPPVLPDSGQARQWAAEELAKPEYREAQPSWLGKAWQDFLDWLASLGGPGDAGGAVPSPVIAIVVVLVVAVAIILARPRLNPAARRPGKDIFDADTATTADDFRRRAEGSAAAGRWEEAVVDRFRALVRSAEDRTIIDPQPGRTADEVVRDLAVPFTTYAPQLAWAAAEFDAVRYGGKPAGQEIYRDMLRLDQELESAKPHRSPALPEPADLR</sequence>
<dbReference type="Pfam" id="PF13559">
    <property type="entry name" value="DUF4129"/>
    <property type="match status" value="1"/>
</dbReference>
<dbReference type="OrthoDB" id="3389322at2"/>
<protein>
    <recommendedName>
        <fullName evidence="2">Protein-glutamine gamma-glutamyltransferase-like C-terminal domain-containing protein</fullName>
    </recommendedName>
</protein>
<dbReference type="STRING" id="993070.AS031_03450"/>
<name>A0A0V8IWL6_9MICC</name>
<dbReference type="AlphaFoldDB" id="A0A0V8IWL6"/>
<comment type="caution">
    <text evidence="3">The sequence shown here is derived from an EMBL/GenBank/DDBJ whole genome shotgun (WGS) entry which is preliminary data.</text>
</comment>
<organism evidence="3 4">
    <name type="scientific">Pseudarthrobacter enclensis</name>
    <dbReference type="NCBI Taxonomy" id="993070"/>
    <lineage>
        <taxon>Bacteria</taxon>
        <taxon>Bacillati</taxon>
        <taxon>Actinomycetota</taxon>
        <taxon>Actinomycetes</taxon>
        <taxon>Micrococcales</taxon>
        <taxon>Micrococcaceae</taxon>
        <taxon>Pseudarthrobacter</taxon>
    </lineage>
</organism>
<feature type="transmembrane region" description="Helical" evidence="1">
    <location>
        <begin position="59"/>
        <end position="79"/>
    </location>
</feature>
<dbReference type="Proteomes" id="UP000053199">
    <property type="component" value="Unassembled WGS sequence"/>
</dbReference>
<evidence type="ECO:0000313" key="4">
    <source>
        <dbReference type="Proteomes" id="UP000053199"/>
    </source>
</evidence>
<proteinExistence type="predicted"/>
<accession>A0A0V8IWL6</accession>
<keyword evidence="1" id="KW-0472">Membrane</keyword>
<dbReference type="InterPro" id="IPR025403">
    <property type="entry name" value="TgpA-like_C"/>
</dbReference>
<evidence type="ECO:0000259" key="2">
    <source>
        <dbReference type="Pfam" id="PF13559"/>
    </source>
</evidence>
<keyword evidence="1" id="KW-0812">Transmembrane</keyword>
<feature type="domain" description="Protein-glutamine gamma-glutamyltransferase-like C-terminal" evidence="2">
    <location>
        <begin position="126"/>
        <end position="195"/>
    </location>
</feature>
<keyword evidence="4" id="KW-1185">Reference proteome</keyword>
<dbReference type="EMBL" id="LNQM01000001">
    <property type="protein sequence ID" value="KSU79095.1"/>
    <property type="molecule type" value="Genomic_DNA"/>
</dbReference>
<gene>
    <name evidence="3" type="ORF">AS031_03450</name>
</gene>